<keyword evidence="3" id="KW-1185">Reference proteome</keyword>
<name>A0A1M7NJM0_9FLAO</name>
<dbReference type="AlphaFoldDB" id="A0A1M7NJM0"/>
<reference evidence="3" key="1">
    <citation type="submission" date="2016-11" db="EMBL/GenBank/DDBJ databases">
        <authorList>
            <person name="Varghese N."/>
            <person name="Submissions S."/>
        </authorList>
    </citation>
    <scope>NUCLEOTIDE SEQUENCE [LARGE SCALE GENOMIC DNA]</scope>
    <source>
        <strain evidence="3">CGMCC 1.2749</strain>
    </source>
</reference>
<dbReference type="EMBL" id="FRCL01000011">
    <property type="protein sequence ID" value="SHN04123.1"/>
    <property type="molecule type" value="Genomic_DNA"/>
</dbReference>
<protein>
    <submittedName>
        <fullName evidence="2">Uncharacterized protein</fullName>
    </submittedName>
</protein>
<dbReference type="OrthoDB" id="1377252at2"/>
<evidence type="ECO:0000313" key="2">
    <source>
        <dbReference type="EMBL" id="SHN04123.1"/>
    </source>
</evidence>
<accession>A0A1M7NJM0</accession>
<evidence type="ECO:0000313" key="3">
    <source>
        <dbReference type="Proteomes" id="UP000184092"/>
    </source>
</evidence>
<keyword evidence="1" id="KW-0732">Signal</keyword>
<feature type="chain" id="PRO_5009928460" evidence="1">
    <location>
        <begin position="20"/>
        <end position="93"/>
    </location>
</feature>
<sequence length="93" mass="9903">MKKIGILLAMALFTITAGAQEVKPDVKEKAKKESCCAKDSNVKAMTVAEVEKCQAKCKAEGKKCDAKMAQTEGKKCDATMAKAEGKKCCAKKA</sequence>
<dbReference type="RefSeq" id="WP_073210155.1">
    <property type="nucleotide sequence ID" value="NZ_FRCL01000011.1"/>
</dbReference>
<gene>
    <name evidence="2" type="ORF">SAMN05216269_11171</name>
</gene>
<evidence type="ECO:0000256" key="1">
    <source>
        <dbReference type="SAM" id="SignalP"/>
    </source>
</evidence>
<proteinExistence type="predicted"/>
<organism evidence="2 3">
    <name type="scientific">Flavobacterium xinjiangense</name>
    <dbReference type="NCBI Taxonomy" id="178356"/>
    <lineage>
        <taxon>Bacteria</taxon>
        <taxon>Pseudomonadati</taxon>
        <taxon>Bacteroidota</taxon>
        <taxon>Flavobacteriia</taxon>
        <taxon>Flavobacteriales</taxon>
        <taxon>Flavobacteriaceae</taxon>
        <taxon>Flavobacterium</taxon>
    </lineage>
</organism>
<dbReference type="Proteomes" id="UP000184092">
    <property type="component" value="Unassembled WGS sequence"/>
</dbReference>
<feature type="signal peptide" evidence="1">
    <location>
        <begin position="1"/>
        <end position="19"/>
    </location>
</feature>